<sequence>MGQTDEHSTVPVVNLKSSIYLQQFYVPCSRELPAQLFRTQHLHH</sequence>
<protein>
    <submittedName>
        <fullName evidence="1">SFRICE_009063</fullName>
    </submittedName>
</protein>
<name>A0A2H1WZS9_SPOFR</name>
<evidence type="ECO:0000313" key="1">
    <source>
        <dbReference type="EMBL" id="SOQ58610.1"/>
    </source>
</evidence>
<dbReference type="AlphaFoldDB" id="A0A2H1WZS9"/>
<organism evidence="1">
    <name type="scientific">Spodoptera frugiperda</name>
    <name type="common">Fall armyworm</name>
    <dbReference type="NCBI Taxonomy" id="7108"/>
    <lineage>
        <taxon>Eukaryota</taxon>
        <taxon>Metazoa</taxon>
        <taxon>Ecdysozoa</taxon>
        <taxon>Arthropoda</taxon>
        <taxon>Hexapoda</taxon>
        <taxon>Insecta</taxon>
        <taxon>Pterygota</taxon>
        <taxon>Neoptera</taxon>
        <taxon>Endopterygota</taxon>
        <taxon>Lepidoptera</taxon>
        <taxon>Glossata</taxon>
        <taxon>Ditrysia</taxon>
        <taxon>Noctuoidea</taxon>
        <taxon>Noctuidae</taxon>
        <taxon>Amphipyrinae</taxon>
        <taxon>Spodoptera</taxon>
    </lineage>
</organism>
<gene>
    <name evidence="1" type="ORF">SFRICE_009063</name>
</gene>
<accession>A0A2H1WZS9</accession>
<dbReference type="EMBL" id="ODYU01012344">
    <property type="protein sequence ID" value="SOQ58610.1"/>
    <property type="molecule type" value="Genomic_DNA"/>
</dbReference>
<reference evidence="1" key="1">
    <citation type="submission" date="2016-07" db="EMBL/GenBank/DDBJ databases">
        <authorList>
            <person name="Bretaudeau A."/>
        </authorList>
    </citation>
    <scope>NUCLEOTIDE SEQUENCE</scope>
    <source>
        <strain evidence="1">Rice</strain>
        <tissue evidence="1">Whole body</tissue>
    </source>
</reference>
<proteinExistence type="predicted"/>